<dbReference type="GO" id="GO:0003677">
    <property type="term" value="F:DNA binding"/>
    <property type="evidence" value="ECO:0007669"/>
    <property type="project" value="UniProtKB-UniRule"/>
</dbReference>
<feature type="domain" description="Core-binding (CB)" evidence="8">
    <location>
        <begin position="68"/>
        <end position="148"/>
    </location>
</feature>
<dbReference type="PANTHER" id="PTHR30349">
    <property type="entry name" value="PHAGE INTEGRASE-RELATED"/>
    <property type="match status" value="1"/>
</dbReference>
<keyword evidence="5" id="KW-0233">DNA recombination</keyword>
<comment type="function">
    <text evidence="1">Site-specific tyrosine recombinase, which acts by catalyzing the cutting and rejoining of the recombining DNA molecules.</text>
</comment>
<dbReference type="Pfam" id="PF14659">
    <property type="entry name" value="Phage_int_SAM_3"/>
    <property type="match status" value="1"/>
</dbReference>
<keyword evidence="3" id="KW-0229">DNA integration</keyword>
<dbReference type="OrthoDB" id="9785687at2"/>
<dbReference type="InterPro" id="IPR002104">
    <property type="entry name" value="Integrase_catalytic"/>
</dbReference>
<dbReference type="EMBL" id="PVXO01000060">
    <property type="protein sequence ID" value="PRR77642.1"/>
    <property type="molecule type" value="Genomic_DNA"/>
</dbReference>
<evidence type="ECO:0000256" key="3">
    <source>
        <dbReference type="ARBA" id="ARBA00022908"/>
    </source>
</evidence>
<dbReference type="Proteomes" id="UP000239706">
    <property type="component" value="Unassembled WGS sequence"/>
</dbReference>
<evidence type="ECO:0000256" key="5">
    <source>
        <dbReference type="ARBA" id="ARBA00023172"/>
    </source>
</evidence>
<evidence type="ECO:0000313" key="9">
    <source>
        <dbReference type="EMBL" id="PRR77642.1"/>
    </source>
</evidence>
<dbReference type="RefSeq" id="WP_106064266.1">
    <property type="nucleotide sequence ID" value="NZ_PVXO01000060.1"/>
</dbReference>
<proteinExistence type="inferred from homology"/>
<dbReference type="InterPro" id="IPR044068">
    <property type="entry name" value="CB"/>
</dbReference>
<evidence type="ECO:0000256" key="1">
    <source>
        <dbReference type="ARBA" id="ARBA00003283"/>
    </source>
</evidence>
<evidence type="ECO:0000259" key="7">
    <source>
        <dbReference type="PROSITE" id="PS51898"/>
    </source>
</evidence>
<comment type="similarity">
    <text evidence="2">Belongs to the 'phage' integrase family.</text>
</comment>
<evidence type="ECO:0000313" key="10">
    <source>
        <dbReference type="Proteomes" id="UP000239706"/>
    </source>
</evidence>
<reference evidence="9 10" key="1">
    <citation type="submission" date="2018-03" db="EMBL/GenBank/DDBJ databases">
        <title>Genome sequence of Clostridium liquoris DSM 100320.</title>
        <authorList>
            <person name="Poehlein A."/>
            <person name="Daniel R."/>
        </authorList>
    </citation>
    <scope>NUCLEOTIDE SEQUENCE [LARGE SCALE GENOMIC DNA]</scope>
    <source>
        <strain evidence="9 10">DSM 100320</strain>
    </source>
</reference>
<protein>
    <submittedName>
        <fullName evidence="9">Tyrosine recombinase XerD</fullName>
    </submittedName>
</protein>
<dbReference type="InterPro" id="IPR010998">
    <property type="entry name" value="Integrase_recombinase_N"/>
</dbReference>
<evidence type="ECO:0000256" key="6">
    <source>
        <dbReference type="PROSITE-ProRule" id="PRU01248"/>
    </source>
</evidence>
<dbReference type="GO" id="GO:0006310">
    <property type="term" value="P:DNA recombination"/>
    <property type="evidence" value="ECO:0007669"/>
    <property type="project" value="UniProtKB-KW"/>
</dbReference>
<dbReference type="SUPFAM" id="SSF56349">
    <property type="entry name" value="DNA breaking-rejoining enzymes"/>
    <property type="match status" value="1"/>
</dbReference>
<comment type="caution">
    <text evidence="9">The sequence shown here is derived from an EMBL/GenBank/DDBJ whole genome shotgun (WGS) entry which is preliminary data.</text>
</comment>
<gene>
    <name evidence="9" type="primary">xerD_5</name>
    <name evidence="9" type="ORF">CLLI_22060</name>
</gene>
<dbReference type="InterPro" id="IPR011010">
    <property type="entry name" value="DNA_brk_join_enz"/>
</dbReference>
<dbReference type="AlphaFoldDB" id="A0A2T0B1H8"/>
<accession>A0A2T0B1H8</accession>
<dbReference type="Pfam" id="PF00589">
    <property type="entry name" value="Phage_integrase"/>
    <property type="match status" value="1"/>
</dbReference>
<name>A0A2T0B1H8_9CLOT</name>
<dbReference type="GO" id="GO:0015074">
    <property type="term" value="P:DNA integration"/>
    <property type="evidence" value="ECO:0007669"/>
    <property type="project" value="UniProtKB-KW"/>
</dbReference>
<evidence type="ECO:0000259" key="8">
    <source>
        <dbReference type="PROSITE" id="PS51900"/>
    </source>
</evidence>
<dbReference type="CDD" id="cd01189">
    <property type="entry name" value="INT_ICEBs1_C_like"/>
    <property type="match status" value="1"/>
</dbReference>
<keyword evidence="4 6" id="KW-0238">DNA-binding</keyword>
<evidence type="ECO:0000256" key="2">
    <source>
        <dbReference type="ARBA" id="ARBA00008857"/>
    </source>
</evidence>
<dbReference type="InterPro" id="IPR013762">
    <property type="entry name" value="Integrase-like_cat_sf"/>
</dbReference>
<evidence type="ECO:0000256" key="4">
    <source>
        <dbReference type="ARBA" id="ARBA00023125"/>
    </source>
</evidence>
<feature type="domain" description="Tyr recombinase" evidence="7">
    <location>
        <begin position="174"/>
        <end position="380"/>
    </location>
</feature>
<organism evidence="9 10">
    <name type="scientific">Clostridium liquoris</name>
    <dbReference type="NCBI Taxonomy" id="1289519"/>
    <lineage>
        <taxon>Bacteria</taxon>
        <taxon>Bacillati</taxon>
        <taxon>Bacillota</taxon>
        <taxon>Clostridia</taxon>
        <taxon>Eubacteriales</taxon>
        <taxon>Clostridiaceae</taxon>
        <taxon>Clostridium</taxon>
    </lineage>
</organism>
<sequence>MARKTNYTKNGNDYFRVTTSIGRDANGKLIRKEFYGKSKTEAEDKRDEYINNIKNGLNINYKDTILGNLMHTWLFEVVKIKVKPTSFERYEGIYRNYIKESELYSLKLSDLKSLQVQRYYNNLYNNGKSSSSIKSLNKLLNQFLNYAVDEGYILKNPCSGKKIIIPGKKDVKDTEIAIFTDAEIDTLKQALNGHRLKCLILMALGTGLRQGELLALKWSDIDTDLKEVKVEKTIKRVKIIESDGSSRHEVITQAPKSKTSNRIVPIPSTLIPVLKEHEKEQKLEKIKAGPSYLDNNFIFATATGNPLSTKNLFMSYKNLLKKAKIPHKKFHALRHTYATKLFEANVPLKTVQTLLGHSDISITANIYTHVMPKEKISAVEKLNSLFI</sequence>
<dbReference type="Gene3D" id="1.10.443.10">
    <property type="entry name" value="Intergrase catalytic core"/>
    <property type="match status" value="1"/>
</dbReference>
<dbReference type="InterPro" id="IPR050090">
    <property type="entry name" value="Tyrosine_recombinase_XerCD"/>
</dbReference>
<keyword evidence="10" id="KW-1185">Reference proteome</keyword>
<dbReference type="InterPro" id="IPR004107">
    <property type="entry name" value="Integrase_SAM-like_N"/>
</dbReference>
<dbReference type="Gene3D" id="1.10.150.130">
    <property type="match status" value="1"/>
</dbReference>
<dbReference type="PROSITE" id="PS51900">
    <property type="entry name" value="CB"/>
    <property type="match status" value="1"/>
</dbReference>
<dbReference type="PROSITE" id="PS51898">
    <property type="entry name" value="TYR_RECOMBINASE"/>
    <property type="match status" value="1"/>
</dbReference>
<dbReference type="PANTHER" id="PTHR30349:SF41">
    <property type="entry name" value="INTEGRASE_RECOMBINASE PROTEIN MJ0367-RELATED"/>
    <property type="match status" value="1"/>
</dbReference>